<name>A0A0F9LBA0_9ZZZZ</name>
<dbReference type="AlphaFoldDB" id="A0A0F9LBA0"/>
<evidence type="ECO:0000313" key="1">
    <source>
        <dbReference type="EMBL" id="KKM92184.1"/>
    </source>
</evidence>
<comment type="caution">
    <text evidence="1">The sequence shown here is derived from an EMBL/GenBank/DDBJ whole genome shotgun (WGS) entry which is preliminary data.</text>
</comment>
<protein>
    <submittedName>
        <fullName evidence="1">Uncharacterized protein</fullName>
    </submittedName>
</protein>
<organism evidence="1">
    <name type="scientific">marine sediment metagenome</name>
    <dbReference type="NCBI Taxonomy" id="412755"/>
    <lineage>
        <taxon>unclassified sequences</taxon>
        <taxon>metagenomes</taxon>
        <taxon>ecological metagenomes</taxon>
    </lineage>
</organism>
<reference evidence="1" key="1">
    <citation type="journal article" date="2015" name="Nature">
        <title>Complex archaea that bridge the gap between prokaryotes and eukaryotes.</title>
        <authorList>
            <person name="Spang A."/>
            <person name="Saw J.H."/>
            <person name="Jorgensen S.L."/>
            <person name="Zaremba-Niedzwiedzka K."/>
            <person name="Martijn J."/>
            <person name="Lind A.E."/>
            <person name="van Eijk R."/>
            <person name="Schleper C."/>
            <person name="Guy L."/>
            <person name="Ettema T.J."/>
        </authorList>
    </citation>
    <scope>NUCLEOTIDE SEQUENCE</scope>
</reference>
<dbReference type="EMBL" id="LAZR01006429">
    <property type="protein sequence ID" value="KKM92184.1"/>
    <property type="molecule type" value="Genomic_DNA"/>
</dbReference>
<gene>
    <name evidence="1" type="ORF">LCGC14_1221030</name>
</gene>
<accession>A0A0F9LBA0</accession>
<sequence length="307" mass="35498">MNKRVISARELRTVMDHLKRQSIYHTLGSSSIYVPSTQTKYMDKAVCRPWENWEGDRVMMMPGEAARTELKRAFPDLERVGWNGPHISLFDARVPLYYEGPTVGEYTYIDLKAAYWQLYRRLWLDVAYPCGVYGKYPLAGVAERLKDWKAARNALVGLVRSREVVGVKGTHRYTLATRNNFLSPCLWATVMSLLHWVAYEALSYGAVYINTDGYIFPTSKLQQLDGFMQFLIDREINFEIRTSGKGEIVSWNNYQIGKFRTKSNELGLTARSKEFDSVKRTTRNWGKYWQSIGAIYRANNLGLHRGE</sequence>
<proteinExistence type="predicted"/>